<gene>
    <name evidence="1" type="ORF">EWM64_g5476</name>
</gene>
<name>A0A4Y9ZWV6_9AGAM</name>
<proteinExistence type="predicted"/>
<reference evidence="1 2" key="1">
    <citation type="submission" date="2019-02" db="EMBL/GenBank/DDBJ databases">
        <title>Genome sequencing of the rare red list fungi Hericium alpestre (H. flagellum).</title>
        <authorList>
            <person name="Buettner E."/>
            <person name="Kellner H."/>
        </authorList>
    </citation>
    <scope>NUCLEOTIDE SEQUENCE [LARGE SCALE GENOMIC DNA]</scope>
    <source>
        <strain evidence="1 2">DSM 108284</strain>
    </source>
</reference>
<dbReference type="Proteomes" id="UP000298061">
    <property type="component" value="Unassembled WGS sequence"/>
</dbReference>
<dbReference type="AlphaFoldDB" id="A0A4Y9ZWV6"/>
<comment type="caution">
    <text evidence="1">The sequence shown here is derived from an EMBL/GenBank/DDBJ whole genome shotgun (WGS) entry which is preliminary data.</text>
</comment>
<keyword evidence="2" id="KW-1185">Reference proteome</keyword>
<protein>
    <submittedName>
        <fullName evidence="1">Uncharacterized protein</fullName>
    </submittedName>
</protein>
<organism evidence="1 2">
    <name type="scientific">Hericium alpestre</name>
    <dbReference type="NCBI Taxonomy" id="135208"/>
    <lineage>
        <taxon>Eukaryota</taxon>
        <taxon>Fungi</taxon>
        <taxon>Dikarya</taxon>
        <taxon>Basidiomycota</taxon>
        <taxon>Agaricomycotina</taxon>
        <taxon>Agaricomycetes</taxon>
        <taxon>Russulales</taxon>
        <taxon>Hericiaceae</taxon>
        <taxon>Hericium</taxon>
    </lineage>
</organism>
<sequence length="118" mass="13005">MRGSSTEVEIIPEFPVFETILNSRAGEHSFSGTLDYLLEKVPVKYSEYFRETPVFAVGAGVSDHALSSLTPCIIQAKKDNITAAIPQATVAVASLCKQHRCDRYTHCHARDHVQAKLS</sequence>
<evidence type="ECO:0000313" key="1">
    <source>
        <dbReference type="EMBL" id="TFY78537.1"/>
    </source>
</evidence>
<accession>A0A4Y9ZWV6</accession>
<dbReference type="OrthoDB" id="3248728at2759"/>
<dbReference type="EMBL" id="SFCI01000661">
    <property type="protein sequence ID" value="TFY78537.1"/>
    <property type="molecule type" value="Genomic_DNA"/>
</dbReference>
<evidence type="ECO:0000313" key="2">
    <source>
        <dbReference type="Proteomes" id="UP000298061"/>
    </source>
</evidence>